<evidence type="ECO:0000256" key="1">
    <source>
        <dbReference type="SAM" id="Phobius"/>
    </source>
</evidence>
<dbReference type="RefSeq" id="WP_130245260.1">
    <property type="nucleotide sequence ID" value="NZ_PPUZ01000032.1"/>
</dbReference>
<feature type="transmembrane region" description="Helical" evidence="1">
    <location>
        <begin position="21"/>
        <end position="42"/>
    </location>
</feature>
<accession>A0A4Q7ECS5</accession>
<dbReference type="Proteomes" id="UP000292345">
    <property type="component" value="Unassembled WGS sequence"/>
</dbReference>
<dbReference type="AlphaFoldDB" id="A0A4Q7ECS5"/>
<keyword evidence="1" id="KW-0472">Membrane</keyword>
<dbReference type="EMBL" id="PPUZ01000032">
    <property type="protein sequence ID" value="RZM80404.1"/>
    <property type="molecule type" value="Genomic_DNA"/>
</dbReference>
<evidence type="ECO:0000313" key="3">
    <source>
        <dbReference type="Proteomes" id="UP000292345"/>
    </source>
</evidence>
<name>A0A4Q7ECS5_9GAMM</name>
<evidence type="ECO:0000313" key="2">
    <source>
        <dbReference type="EMBL" id="RZM80404.1"/>
    </source>
</evidence>
<keyword evidence="1" id="KW-1133">Transmembrane helix</keyword>
<feature type="transmembrane region" description="Helical" evidence="1">
    <location>
        <begin position="48"/>
        <end position="72"/>
    </location>
</feature>
<gene>
    <name evidence="2" type="ORF">C3B51_12665</name>
</gene>
<sequence>MGFKVNHYAAKTISRSNTMDWETVAIELIIGAICCVIAIAGFKANMLLIFVPAVLITLICIAGACYNLYFWIVERREKRTKQ</sequence>
<keyword evidence="1" id="KW-0812">Transmembrane</keyword>
<protein>
    <submittedName>
        <fullName evidence="2">Uncharacterized protein</fullName>
    </submittedName>
</protein>
<proteinExistence type="predicted"/>
<comment type="caution">
    <text evidence="2">The sequence shown here is derived from an EMBL/GenBank/DDBJ whole genome shotgun (WGS) entry which is preliminary data.</text>
</comment>
<organism evidence="2 3">
    <name type="scientific">Pseudoalteromonas rubra</name>
    <dbReference type="NCBI Taxonomy" id="43658"/>
    <lineage>
        <taxon>Bacteria</taxon>
        <taxon>Pseudomonadati</taxon>
        <taxon>Pseudomonadota</taxon>
        <taxon>Gammaproteobacteria</taxon>
        <taxon>Alteromonadales</taxon>
        <taxon>Pseudoalteromonadaceae</taxon>
        <taxon>Pseudoalteromonas</taxon>
    </lineage>
</organism>
<reference evidence="2 3" key="1">
    <citation type="submission" date="2018-01" db="EMBL/GenBank/DDBJ databases">
        <title>Co-occurrence of chitin degradation, pigmentation and bioactivity in marine Pseudoalteromonas.</title>
        <authorList>
            <person name="Paulsen S."/>
            <person name="Gram L."/>
            <person name="Machado H."/>
        </authorList>
    </citation>
    <scope>NUCLEOTIDE SEQUENCE [LARGE SCALE GENOMIC DNA]</scope>
    <source>
        <strain evidence="2 3">S1946</strain>
    </source>
</reference>